<organism evidence="1 2">
    <name type="scientific">Candidatus Roizmanbacteria bacterium CG22_combo_CG10-13_8_21_14_all_34_12</name>
    <dbReference type="NCBI Taxonomy" id="1974860"/>
    <lineage>
        <taxon>Bacteria</taxon>
        <taxon>Candidatus Roizmaniibacteriota</taxon>
    </lineage>
</organism>
<accession>A0A2H0C349</accession>
<evidence type="ECO:0000313" key="1">
    <source>
        <dbReference type="EMBL" id="PIP63790.1"/>
    </source>
</evidence>
<dbReference type="InterPro" id="IPR022148">
    <property type="entry name" value="CopG_antitoxin"/>
</dbReference>
<dbReference type="Pfam" id="PF12441">
    <property type="entry name" value="CopG_antitoxin"/>
    <property type="match status" value="1"/>
</dbReference>
<evidence type="ECO:0008006" key="3">
    <source>
        <dbReference type="Google" id="ProtNLM"/>
    </source>
</evidence>
<evidence type="ECO:0000313" key="2">
    <source>
        <dbReference type="Proteomes" id="UP000229699"/>
    </source>
</evidence>
<gene>
    <name evidence="1" type="ORF">COW97_00485</name>
</gene>
<reference evidence="1 2" key="1">
    <citation type="submission" date="2017-09" db="EMBL/GenBank/DDBJ databases">
        <title>Depth-based differentiation of microbial function through sediment-hosted aquifers and enrichment of novel symbionts in the deep terrestrial subsurface.</title>
        <authorList>
            <person name="Probst A.J."/>
            <person name="Ladd B."/>
            <person name="Jarett J.K."/>
            <person name="Geller-Mcgrath D.E."/>
            <person name="Sieber C.M."/>
            <person name="Emerson J.B."/>
            <person name="Anantharaman K."/>
            <person name="Thomas B.C."/>
            <person name="Malmstrom R."/>
            <person name="Stieglmeier M."/>
            <person name="Klingl A."/>
            <person name="Woyke T."/>
            <person name="Ryan C.M."/>
            <person name="Banfield J.F."/>
        </authorList>
    </citation>
    <scope>NUCLEOTIDE SEQUENCE [LARGE SCALE GENOMIC DNA]</scope>
    <source>
        <strain evidence="1">CG22_combo_CG10-13_8_21_14_all_34_12</strain>
    </source>
</reference>
<proteinExistence type="predicted"/>
<comment type="caution">
    <text evidence="1">The sequence shown here is derived from an EMBL/GenBank/DDBJ whole genome shotgun (WGS) entry which is preliminary data.</text>
</comment>
<dbReference type="Proteomes" id="UP000229699">
    <property type="component" value="Unassembled WGS sequence"/>
</dbReference>
<sequence length="93" mass="11147">MKKYKLIPKFKNEDEERDFWATHDTTEYFDIDQPVKLDLSSLKKSTRPITIRLPVDLINRLKIVANKKDVPYQSLLKIMLSEKLKEETFNYNQ</sequence>
<dbReference type="EMBL" id="PCTC01000012">
    <property type="protein sequence ID" value="PIP63790.1"/>
    <property type="molecule type" value="Genomic_DNA"/>
</dbReference>
<dbReference type="AlphaFoldDB" id="A0A2H0C349"/>
<protein>
    <recommendedName>
        <fullName evidence="3">CopG family transcriptional regulator</fullName>
    </recommendedName>
</protein>
<name>A0A2H0C349_9BACT</name>